<dbReference type="EMBL" id="CYZU01000013">
    <property type="protein sequence ID" value="CUO28383.1"/>
    <property type="molecule type" value="Genomic_DNA"/>
</dbReference>
<gene>
    <name evidence="1" type="ORF">ERS852491_01768</name>
</gene>
<proteinExistence type="predicted"/>
<sequence length="39" mass="4490">MAFATEPFVPALDMQGRKAFFVRWQEAWGLVSCSEELLQ</sequence>
<evidence type="ECO:0000313" key="2">
    <source>
        <dbReference type="Proteomes" id="UP000095544"/>
    </source>
</evidence>
<dbReference type="Proteomes" id="UP000095544">
    <property type="component" value="Unassembled WGS sequence"/>
</dbReference>
<evidence type="ECO:0000313" key="1">
    <source>
        <dbReference type="EMBL" id="CUO28383.1"/>
    </source>
</evidence>
<dbReference type="AlphaFoldDB" id="A0A174DSD0"/>
<name>A0A174DSD0_9FIRM</name>
<reference evidence="1 2" key="1">
    <citation type="submission" date="2015-09" db="EMBL/GenBank/DDBJ databases">
        <authorList>
            <consortium name="Pathogen Informatics"/>
        </authorList>
    </citation>
    <scope>NUCLEOTIDE SEQUENCE [LARGE SCALE GENOMIC DNA]</scope>
    <source>
        <strain evidence="1 2">2789STDY5834876</strain>
    </source>
</reference>
<organism evidence="1 2">
    <name type="scientific">Faecalicatena contorta</name>
    <dbReference type="NCBI Taxonomy" id="39482"/>
    <lineage>
        <taxon>Bacteria</taxon>
        <taxon>Bacillati</taxon>
        <taxon>Bacillota</taxon>
        <taxon>Clostridia</taxon>
        <taxon>Lachnospirales</taxon>
        <taxon>Lachnospiraceae</taxon>
        <taxon>Faecalicatena</taxon>
    </lineage>
</organism>
<protein>
    <submittedName>
        <fullName evidence="1">Uncharacterized protein</fullName>
    </submittedName>
</protein>
<accession>A0A174DSD0</accession>